<dbReference type="SMART" id="SM00471">
    <property type="entry name" value="HDc"/>
    <property type="match status" value="1"/>
</dbReference>
<dbReference type="SUPFAM" id="SSF109604">
    <property type="entry name" value="HD-domain/PDEase-like"/>
    <property type="match status" value="1"/>
</dbReference>
<proteinExistence type="predicted"/>
<accession>A0A0M7AJL4</accession>
<dbReference type="CDD" id="cd00077">
    <property type="entry name" value="HDc"/>
    <property type="match status" value="1"/>
</dbReference>
<dbReference type="Gene3D" id="1.10.3210.10">
    <property type="entry name" value="Hypothetical protein af1432"/>
    <property type="match status" value="1"/>
</dbReference>
<dbReference type="AlphaFoldDB" id="A0A0M7AJL4"/>
<dbReference type="NCBIfam" id="TIGR00277">
    <property type="entry name" value="HDIG"/>
    <property type="match status" value="1"/>
</dbReference>
<evidence type="ECO:0000313" key="2">
    <source>
        <dbReference type="EMBL" id="CTQ75308.1"/>
    </source>
</evidence>
<dbReference type="STRING" id="388408.LAX5112_04180"/>
<dbReference type="RefSeq" id="WP_055673444.1">
    <property type="nucleotide sequence ID" value="NZ_CXWD01000020.1"/>
</dbReference>
<keyword evidence="2" id="KW-0378">Hydrolase</keyword>
<dbReference type="InterPro" id="IPR003607">
    <property type="entry name" value="HD/PDEase_dom"/>
</dbReference>
<evidence type="ECO:0000313" key="3">
    <source>
        <dbReference type="Proteomes" id="UP000053235"/>
    </source>
</evidence>
<dbReference type="PANTHER" id="PTHR43155">
    <property type="entry name" value="CYCLIC DI-GMP PHOSPHODIESTERASE PA4108-RELATED"/>
    <property type="match status" value="1"/>
</dbReference>
<dbReference type="Proteomes" id="UP000053235">
    <property type="component" value="Unassembled WGS sequence"/>
</dbReference>
<dbReference type="Pfam" id="PF13487">
    <property type="entry name" value="HD_5"/>
    <property type="match status" value="1"/>
</dbReference>
<dbReference type="EMBL" id="CXWD01000020">
    <property type="protein sequence ID" value="CTQ75308.1"/>
    <property type="molecule type" value="Genomic_DNA"/>
</dbReference>
<name>A0A0M7AJL4_9HYPH</name>
<dbReference type="OrthoDB" id="9802066at2"/>
<dbReference type="GO" id="GO:0071111">
    <property type="term" value="F:cyclic-guanylate-specific phosphodiesterase activity"/>
    <property type="evidence" value="ECO:0007669"/>
    <property type="project" value="UniProtKB-EC"/>
</dbReference>
<gene>
    <name evidence="2" type="primary">rpfG_3</name>
    <name evidence="2" type="ORF">LAX5112_04180</name>
</gene>
<dbReference type="EC" id="3.1.4.52" evidence="2"/>
<keyword evidence="3" id="KW-1185">Reference proteome</keyword>
<dbReference type="PANTHER" id="PTHR43155:SF2">
    <property type="entry name" value="CYCLIC DI-GMP PHOSPHODIESTERASE PA4108"/>
    <property type="match status" value="1"/>
</dbReference>
<dbReference type="PROSITE" id="PS51832">
    <property type="entry name" value="HD_GYP"/>
    <property type="match status" value="1"/>
</dbReference>
<organism evidence="2 3">
    <name type="scientific">Roseibium alexandrii</name>
    <dbReference type="NCBI Taxonomy" id="388408"/>
    <lineage>
        <taxon>Bacteria</taxon>
        <taxon>Pseudomonadati</taxon>
        <taxon>Pseudomonadota</taxon>
        <taxon>Alphaproteobacteria</taxon>
        <taxon>Hyphomicrobiales</taxon>
        <taxon>Stappiaceae</taxon>
        <taxon>Roseibium</taxon>
    </lineage>
</organism>
<sequence length="373" mass="40896">MPHSEVILISDGPLPMDSPVRKIPFFFGARLIDMAKVSPKTAGDASVAIIELLGSSKPGMSALKSSWGSIAEIPVIGIIDKSDRREMTQAAALGEMDLVDREAPLALLLHQVKKYLKTDILKDLPKDTPERTAQAFSKANAFLETLCMSAVSDASIQIRAMEDSAKDALSAIDLEGLLAWMQAVESHHSPTYSHSLKVAGLAGAFARHLKWSEADCREMVAGGLVHDIGKMRIPLTILDKPGRLTDEERSLIAKHPVFGQEILKPRLEVPYEIKRMAIQHHEYLDGSGYPNHLKADRISQKVRVMTICDIFTALTEERAYKEPIPPRQAIAMMKNMGPKLDQDLLRQFSDMILDRVFAELSKPVSAAGGGAAA</sequence>
<protein>
    <submittedName>
        <fullName evidence="2">Cyclic di-GMP phosphodiesterase response regulator RpfG</fullName>
        <ecNumber evidence="2">3.1.4.52</ecNumber>
    </submittedName>
</protein>
<dbReference type="InterPro" id="IPR037522">
    <property type="entry name" value="HD_GYP_dom"/>
</dbReference>
<reference evidence="3" key="1">
    <citation type="submission" date="2015-07" db="EMBL/GenBank/DDBJ databases">
        <authorList>
            <person name="Rodrigo-Torres Lidia"/>
            <person name="Arahal R.David."/>
        </authorList>
    </citation>
    <scope>NUCLEOTIDE SEQUENCE [LARGE SCALE GENOMIC DNA]</scope>
    <source>
        <strain evidence="3">CECT 5112</strain>
    </source>
</reference>
<feature type="domain" description="HD-GYP" evidence="1">
    <location>
        <begin position="169"/>
        <end position="365"/>
    </location>
</feature>
<evidence type="ECO:0000259" key="1">
    <source>
        <dbReference type="PROSITE" id="PS51832"/>
    </source>
</evidence>
<dbReference type="InterPro" id="IPR006675">
    <property type="entry name" value="HDIG_dom"/>
</dbReference>